<dbReference type="PRINTS" id="PR00068">
    <property type="entry name" value="CUZNDISMTASE"/>
</dbReference>
<dbReference type="GO" id="GO:0004784">
    <property type="term" value="F:superoxide dismutase activity"/>
    <property type="evidence" value="ECO:0007669"/>
    <property type="project" value="UniProtKB-EC"/>
</dbReference>
<dbReference type="Gene3D" id="2.60.40.200">
    <property type="entry name" value="Superoxide dismutase, copper/zinc binding domain"/>
    <property type="match status" value="1"/>
</dbReference>
<comment type="similarity">
    <text evidence="1 7">Belongs to the Cu-Zn superoxide dismutase family.</text>
</comment>
<feature type="region of interest" description="Disordered" evidence="8">
    <location>
        <begin position="1"/>
        <end position="20"/>
    </location>
</feature>
<dbReference type="InterPro" id="IPR036423">
    <property type="entry name" value="SOD-like_Cu/Zn_dom_sf"/>
</dbReference>
<feature type="domain" description="Superoxide dismutase copper/zinc binding" evidence="9">
    <location>
        <begin position="38"/>
        <end position="173"/>
    </location>
</feature>
<dbReference type="InterPro" id="IPR001424">
    <property type="entry name" value="SOD_Cu_Zn_dom"/>
</dbReference>
<protein>
    <recommendedName>
        <fullName evidence="7">Superoxide dismutase [Cu-Zn]</fullName>
        <ecNumber evidence="7">1.15.1.1</ecNumber>
    </recommendedName>
</protein>
<comment type="function">
    <text evidence="7">Destroys radicals which are normally produced within the cells and which are toxic to biological systems.</text>
</comment>
<dbReference type="AlphaFoldDB" id="A0A7R9FNA0"/>
<keyword evidence="5 7" id="KW-0560">Oxidoreductase</keyword>
<keyword evidence="11" id="KW-1185">Reference proteome</keyword>
<comment type="cofactor">
    <cofactor evidence="7">
        <name>Cu cation</name>
        <dbReference type="ChEBI" id="CHEBI:23378"/>
    </cofactor>
    <text evidence="7">Binds 1 copper ion per subunit.</text>
</comment>
<dbReference type="InterPro" id="IPR018152">
    <property type="entry name" value="SOD_Cu/Zn_BS"/>
</dbReference>
<evidence type="ECO:0000259" key="9">
    <source>
        <dbReference type="Pfam" id="PF00080"/>
    </source>
</evidence>
<dbReference type="EMBL" id="LR901764">
    <property type="protein sequence ID" value="CAD7249348.1"/>
    <property type="molecule type" value="Genomic_DNA"/>
</dbReference>
<proteinExistence type="inferred from homology"/>
<dbReference type="PROSITE" id="PS00332">
    <property type="entry name" value="SOD_CU_ZN_2"/>
    <property type="match status" value="1"/>
</dbReference>
<reference evidence="10" key="1">
    <citation type="submission" date="2020-11" db="EMBL/GenBank/DDBJ databases">
        <authorList>
            <person name="Tran Van P."/>
        </authorList>
    </citation>
    <scope>NUCLEOTIDE SEQUENCE</scope>
</reference>
<accession>A0A7R9FNA0</accession>
<dbReference type="CDD" id="cd00305">
    <property type="entry name" value="Cu-Zn_Superoxide_Dismutase"/>
    <property type="match status" value="1"/>
</dbReference>
<keyword evidence="2 7" id="KW-0479">Metal-binding</keyword>
<dbReference type="InterPro" id="IPR024134">
    <property type="entry name" value="SOD_Cu/Zn_/chaperone"/>
</dbReference>
<name>A0A7R9FNA0_9CRUS</name>
<evidence type="ECO:0000313" key="10">
    <source>
        <dbReference type="EMBL" id="CAD7249348.1"/>
    </source>
</evidence>
<dbReference type="FunFam" id="2.60.40.200:FF:000001">
    <property type="entry name" value="Superoxide dismutase [Cu-Zn]"/>
    <property type="match status" value="1"/>
</dbReference>
<dbReference type="PANTHER" id="PTHR10003">
    <property type="entry name" value="SUPEROXIDE DISMUTASE CU-ZN -RELATED"/>
    <property type="match status" value="1"/>
</dbReference>
<dbReference type="Pfam" id="PF00080">
    <property type="entry name" value="Sod_Cu"/>
    <property type="match status" value="1"/>
</dbReference>
<sequence>MFSEMSREAGSTERDNTLRSFQNVGNRRAIVVLNNPPVNGVLEFIQQGSGSRLVLNGNVSGLTPGKHGFHIHEYGDVSQGCGSTKGHYNPFQVKHGAPDAEERHVGDLGNIIADQNGVAQVRIVDSVLSLYGDTSVIGRAIVVHAGEDDLGRGGDEGSMNTGNAGGRVACGIIGIAPPQ</sequence>
<evidence type="ECO:0000256" key="1">
    <source>
        <dbReference type="ARBA" id="ARBA00010457"/>
    </source>
</evidence>
<gene>
    <name evidence="10" type="ORF">DSTB1V02_LOCUS9146</name>
</gene>
<comment type="cofactor">
    <cofactor evidence="7">
        <name>Zn(2+)</name>
        <dbReference type="ChEBI" id="CHEBI:29105"/>
    </cofactor>
    <text evidence="7">Binds 1 zinc ion per subunit.</text>
</comment>
<dbReference type="OrthoDB" id="2015551at2759"/>
<organism evidence="10">
    <name type="scientific">Darwinula stevensoni</name>
    <dbReference type="NCBI Taxonomy" id="69355"/>
    <lineage>
        <taxon>Eukaryota</taxon>
        <taxon>Metazoa</taxon>
        <taxon>Ecdysozoa</taxon>
        <taxon>Arthropoda</taxon>
        <taxon>Crustacea</taxon>
        <taxon>Oligostraca</taxon>
        <taxon>Ostracoda</taxon>
        <taxon>Podocopa</taxon>
        <taxon>Podocopida</taxon>
        <taxon>Darwinulocopina</taxon>
        <taxon>Darwinuloidea</taxon>
        <taxon>Darwinulidae</taxon>
        <taxon>Darwinula</taxon>
    </lineage>
</organism>
<evidence type="ECO:0000256" key="6">
    <source>
        <dbReference type="ARBA" id="ARBA00023008"/>
    </source>
</evidence>
<keyword evidence="3 7" id="KW-0862">Zinc</keyword>
<evidence type="ECO:0000313" key="11">
    <source>
        <dbReference type="Proteomes" id="UP000677054"/>
    </source>
</evidence>
<dbReference type="EC" id="1.15.1.1" evidence="7"/>
<evidence type="ECO:0000256" key="5">
    <source>
        <dbReference type="ARBA" id="ARBA00023002"/>
    </source>
</evidence>
<dbReference type="PROSITE" id="PS00087">
    <property type="entry name" value="SOD_CU_ZN_1"/>
    <property type="match status" value="1"/>
</dbReference>
<keyword evidence="6 7" id="KW-0186">Copper</keyword>
<evidence type="ECO:0000256" key="2">
    <source>
        <dbReference type="ARBA" id="ARBA00022723"/>
    </source>
</evidence>
<evidence type="ECO:0000256" key="4">
    <source>
        <dbReference type="ARBA" id="ARBA00022862"/>
    </source>
</evidence>
<evidence type="ECO:0000256" key="7">
    <source>
        <dbReference type="RuleBase" id="RU000393"/>
    </source>
</evidence>
<keyword evidence="4" id="KW-0049">Antioxidant</keyword>
<evidence type="ECO:0000256" key="3">
    <source>
        <dbReference type="ARBA" id="ARBA00022833"/>
    </source>
</evidence>
<evidence type="ECO:0000256" key="8">
    <source>
        <dbReference type="SAM" id="MobiDB-lite"/>
    </source>
</evidence>
<dbReference type="SUPFAM" id="SSF49329">
    <property type="entry name" value="Cu,Zn superoxide dismutase-like"/>
    <property type="match status" value="1"/>
</dbReference>
<dbReference type="Proteomes" id="UP000677054">
    <property type="component" value="Unassembled WGS sequence"/>
</dbReference>
<feature type="compositionally biased region" description="Basic and acidic residues" evidence="8">
    <location>
        <begin position="1"/>
        <end position="17"/>
    </location>
</feature>
<dbReference type="GO" id="GO:0005507">
    <property type="term" value="F:copper ion binding"/>
    <property type="evidence" value="ECO:0007669"/>
    <property type="project" value="InterPro"/>
</dbReference>
<dbReference type="EMBL" id="CAJPEV010002247">
    <property type="protein sequence ID" value="CAG0896257.1"/>
    <property type="molecule type" value="Genomic_DNA"/>
</dbReference>
<comment type="catalytic activity">
    <reaction evidence="7">
        <text>2 superoxide + 2 H(+) = H2O2 + O2</text>
        <dbReference type="Rhea" id="RHEA:20696"/>
        <dbReference type="ChEBI" id="CHEBI:15378"/>
        <dbReference type="ChEBI" id="CHEBI:15379"/>
        <dbReference type="ChEBI" id="CHEBI:16240"/>
        <dbReference type="ChEBI" id="CHEBI:18421"/>
        <dbReference type="EC" id="1.15.1.1"/>
    </reaction>
</comment>